<name>F0WFC1_9STRA</name>
<dbReference type="AlphaFoldDB" id="F0WFC1"/>
<dbReference type="Gene3D" id="2.40.70.10">
    <property type="entry name" value="Acid Proteases"/>
    <property type="match status" value="1"/>
</dbReference>
<reference evidence="1" key="1">
    <citation type="journal article" date="2011" name="PLoS Biol.">
        <title>Gene gain and loss during evolution of obligate parasitism in the white rust pathogen of Arabidopsis thaliana.</title>
        <authorList>
            <person name="Kemen E."/>
            <person name="Gardiner A."/>
            <person name="Schultz-Larsen T."/>
            <person name="Kemen A.C."/>
            <person name="Balmuth A.L."/>
            <person name="Robert-Seilaniantz A."/>
            <person name="Bailey K."/>
            <person name="Holub E."/>
            <person name="Studholme D.J."/>
            <person name="Maclean D."/>
            <person name="Jones J.D."/>
        </authorList>
    </citation>
    <scope>NUCLEOTIDE SEQUENCE</scope>
</reference>
<gene>
    <name evidence="1" type="primary">AlNc14C81G5311</name>
    <name evidence="1" type="ORF">ALNC14_060460</name>
</gene>
<protein>
    <submittedName>
        <fullName evidence="1">AlNc14C81G5311 protein</fullName>
    </submittedName>
</protein>
<accession>F0WFC1</accession>
<organism evidence="1">
    <name type="scientific">Albugo laibachii Nc14</name>
    <dbReference type="NCBI Taxonomy" id="890382"/>
    <lineage>
        <taxon>Eukaryota</taxon>
        <taxon>Sar</taxon>
        <taxon>Stramenopiles</taxon>
        <taxon>Oomycota</taxon>
        <taxon>Peronosporomycetes</taxon>
        <taxon>Albuginales</taxon>
        <taxon>Albuginaceae</taxon>
        <taxon>Albugo</taxon>
    </lineage>
</organism>
<sequence length="104" mass="10841">MDATACLLEAKCGGVSVQVLTDFGASVPILSSDCVKRLGSACQVRKPYTPVRVASFSDAQLALDQEALLTLEFDTPSGRLSLANMCCLVLPGALPADMGDCLMS</sequence>
<reference evidence="1" key="2">
    <citation type="submission" date="2011-02" db="EMBL/GenBank/DDBJ databases">
        <authorList>
            <person name="MacLean D."/>
        </authorList>
    </citation>
    <scope>NUCLEOTIDE SEQUENCE</scope>
</reference>
<evidence type="ECO:0000313" key="1">
    <source>
        <dbReference type="EMBL" id="CCA19903.1"/>
    </source>
</evidence>
<proteinExistence type="predicted"/>
<dbReference type="InterPro" id="IPR021109">
    <property type="entry name" value="Peptidase_aspartic_dom_sf"/>
</dbReference>
<dbReference type="HOGENOM" id="CLU_2255198_0_0_1"/>
<dbReference type="EMBL" id="FR824126">
    <property type="protein sequence ID" value="CCA19903.1"/>
    <property type="molecule type" value="Genomic_DNA"/>
</dbReference>